<evidence type="ECO:0000313" key="2">
    <source>
        <dbReference type="Proteomes" id="UP000799437"/>
    </source>
</evidence>
<protein>
    <submittedName>
        <fullName evidence="1">Uncharacterized protein</fullName>
    </submittedName>
</protein>
<organism evidence="1 2">
    <name type="scientific">Pseudovirgaria hyperparasitica</name>
    <dbReference type="NCBI Taxonomy" id="470096"/>
    <lineage>
        <taxon>Eukaryota</taxon>
        <taxon>Fungi</taxon>
        <taxon>Dikarya</taxon>
        <taxon>Ascomycota</taxon>
        <taxon>Pezizomycotina</taxon>
        <taxon>Dothideomycetes</taxon>
        <taxon>Dothideomycetes incertae sedis</taxon>
        <taxon>Acrospermales</taxon>
        <taxon>Acrospermaceae</taxon>
        <taxon>Pseudovirgaria</taxon>
    </lineage>
</organism>
<dbReference type="EMBL" id="ML996651">
    <property type="protein sequence ID" value="KAF2752388.1"/>
    <property type="molecule type" value="Genomic_DNA"/>
</dbReference>
<dbReference type="AlphaFoldDB" id="A0A6A6VP29"/>
<accession>A0A6A6VP29</accession>
<sequence>MLREATDIERIISEIDSCREQLHTTTLERLVEENMNLAQQIRMYRTYCDSIQRASDIAVASMERLQNARSYCGERTRIPRRESIRFSWI</sequence>
<dbReference type="GeneID" id="54482311"/>
<dbReference type="Proteomes" id="UP000799437">
    <property type="component" value="Unassembled WGS sequence"/>
</dbReference>
<keyword evidence="2" id="KW-1185">Reference proteome</keyword>
<dbReference type="RefSeq" id="XP_033594846.1">
    <property type="nucleotide sequence ID" value="XM_033741257.1"/>
</dbReference>
<name>A0A6A6VP29_9PEZI</name>
<proteinExistence type="predicted"/>
<reference evidence="1" key="1">
    <citation type="journal article" date="2020" name="Stud. Mycol.">
        <title>101 Dothideomycetes genomes: a test case for predicting lifestyles and emergence of pathogens.</title>
        <authorList>
            <person name="Haridas S."/>
            <person name="Albert R."/>
            <person name="Binder M."/>
            <person name="Bloem J."/>
            <person name="Labutti K."/>
            <person name="Salamov A."/>
            <person name="Andreopoulos B."/>
            <person name="Baker S."/>
            <person name="Barry K."/>
            <person name="Bills G."/>
            <person name="Bluhm B."/>
            <person name="Cannon C."/>
            <person name="Castanera R."/>
            <person name="Culley D."/>
            <person name="Daum C."/>
            <person name="Ezra D."/>
            <person name="Gonzalez J."/>
            <person name="Henrissat B."/>
            <person name="Kuo A."/>
            <person name="Liang C."/>
            <person name="Lipzen A."/>
            <person name="Lutzoni F."/>
            <person name="Magnuson J."/>
            <person name="Mondo S."/>
            <person name="Nolan M."/>
            <person name="Ohm R."/>
            <person name="Pangilinan J."/>
            <person name="Park H.-J."/>
            <person name="Ramirez L."/>
            <person name="Alfaro M."/>
            <person name="Sun H."/>
            <person name="Tritt A."/>
            <person name="Yoshinaga Y."/>
            <person name="Zwiers L.-H."/>
            <person name="Turgeon B."/>
            <person name="Goodwin S."/>
            <person name="Spatafora J."/>
            <person name="Crous P."/>
            <person name="Grigoriev I."/>
        </authorList>
    </citation>
    <scope>NUCLEOTIDE SEQUENCE</scope>
    <source>
        <strain evidence="1">CBS 121739</strain>
    </source>
</reference>
<evidence type="ECO:0000313" key="1">
    <source>
        <dbReference type="EMBL" id="KAF2752388.1"/>
    </source>
</evidence>
<gene>
    <name evidence="1" type="ORF">EJ05DRAFT_384532</name>
</gene>